<sequence length="78" mass="8833">MQIRITSGARKHGLTRTRILAALENAELVEKVGDQMVFLGIDNRGVELHIILVPDDKNPDRLACIHAIQYHYLTRGEK</sequence>
<dbReference type="EMBL" id="JAAXOP010000003">
    <property type="protein sequence ID" value="NKY50074.1"/>
    <property type="molecule type" value="Genomic_DNA"/>
</dbReference>
<comment type="caution">
    <text evidence="1">The sequence shown here is derived from an EMBL/GenBank/DDBJ whole genome shotgun (WGS) entry which is preliminary data.</text>
</comment>
<evidence type="ECO:0000313" key="1">
    <source>
        <dbReference type="EMBL" id="NKY50074.1"/>
    </source>
</evidence>
<dbReference type="Proteomes" id="UP000565711">
    <property type="component" value="Unassembled WGS sequence"/>
</dbReference>
<reference evidence="1 2" key="1">
    <citation type="submission" date="2020-04" db="EMBL/GenBank/DDBJ databases">
        <title>MicrobeNet Type strains.</title>
        <authorList>
            <person name="Nicholson A.C."/>
        </authorList>
    </citation>
    <scope>NUCLEOTIDE SEQUENCE [LARGE SCALE GENOMIC DNA]</scope>
    <source>
        <strain evidence="1 2">JCM 12354</strain>
    </source>
</reference>
<name>A0A846XWG9_9NOCA</name>
<keyword evidence="2" id="KW-1185">Reference proteome</keyword>
<protein>
    <submittedName>
        <fullName evidence="1">Uncharacterized protein</fullName>
    </submittedName>
</protein>
<organism evidence="1 2">
    <name type="scientific">Nocardia vermiculata</name>
    <dbReference type="NCBI Taxonomy" id="257274"/>
    <lineage>
        <taxon>Bacteria</taxon>
        <taxon>Bacillati</taxon>
        <taxon>Actinomycetota</taxon>
        <taxon>Actinomycetes</taxon>
        <taxon>Mycobacteriales</taxon>
        <taxon>Nocardiaceae</taxon>
        <taxon>Nocardia</taxon>
    </lineage>
</organism>
<accession>A0A846XWG9</accession>
<proteinExistence type="predicted"/>
<gene>
    <name evidence="1" type="ORF">HGA08_07605</name>
</gene>
<dbReference type="RefSeq" id="WP_067870669.1">
    <property type="nucleotide sequence ID" value="NZ_JAAXOP010000003.1"/>
</dbReference>
<evidence type="ECO:0000313" key="2">
    <source>
        <dbReference type="Proteomes" id="UP000565711"/>
    </source>
</evidence>
<dbReference type="AlphaFoldDB" id="A0A846XWG9"/>